<feature type="region of interest" description="Disordered" evidence="1">
    <location>
        <begin position="58"/>
        <end position="86"/>
    </location>
</feature>
<dbReference type="EMBL" id="CADEAL010001084">
    <property type="protein sequence ID" value="CAB1428724.1"/>
    <property type="molecule type" value="Genomic_DNA"/>
</dbReference>
<reference evidence="2" key="1">
    <citation type="submission" date="2020-03" db="EMBL/GenBank/DDBJ databases">
        <authorList>
            <person name="Weist P."/>
        </authorList>
    </citation>
    <scope>NUCLEOTIDE SEQUENCE</scope>
</reference>
<sequence>MLTNAPSDSSFTFQSVMDLSIQAATTDARSSCCNFQLQQVLPAPVANFQPIAAVEKKSAAQYSREDTRAEGGKERGEHNTHQPAVRTPFTVDSEAVFSLRLASRPQ</sequence>
<evidence type="ECO:0000313" key="2">
    <source>
        <dbReference type="EMBL" id="CAB1428724.1"/>
    </source>
</evidence>
<gene>
    <name evidence="2" type="ORF">PLEPLA_LOCUS16698</name>
</gene>
<accession>A0A9N7UBE3</accession>
<evidence type="ECO:0000313" key="3">
    <source>
        <dbReference type="Proteomes" id="UP001153269"/>
    </source>
</evidence>
<keyword evidence="3" id="KW-1185">Reference proteome</keyword>
<evidence type="ECO:0000256" key="1">
    <source>
        <dbReference type="SAM" id="MobiDB-lite"/>
    </source>
</evidence>
<proteinExistence type="predicted"/>
<protein>
    <submittedName>
        <fullName evidence="2">Uncharacterized protein</fullName>
    </submittedName>
</protein>
<dbReference type="Proteomes" id="UP001153269">
    <property type="component" value="Unassembled WGS sequence"/>
</dbReference>
<name>A0A9N7UBE3_PLEPL</name>
<organism evidence="2 3">
    <name type="scientific">Pleuronectes platessa</name>
    <name type="common">European plaice</name>
    <dbReference type="NCBI Taxonomy" id="8262"/>
    <lineage>
        <taxon>Eukaryota</taxon>
        <taxon>Metazoa</taxon>
        <taxon>Chordata</taxon>
        <taxon>Craniata</taxon>
        <taxon>Vertebrata</taxon>
        <taxon>Euteleostomi</taxon>
        <taxon>Actinopterygii</taxon>
        <taxon>Neopterygii</taxon>
        <taxon>Teleostei</taxon>
        <taxon>Neoteleostei</taxon>
        <taxon>Acanthomorphata</taxon>
        <taxon>Carangaria</taxon>
        <taxon>Pleuronectiformes</taxon>
        <taxon>Pleuronectoidei</taxon>
        <taxon>Pleuronectidae</taxon>
        <taxon>Pleuronectes</taxon>
    </lineage>
</organism>
<comment type="caution">
    <text evidence="2">The sequence shown here is derived from an EMBL/GenBank/DDBJ whole genome shotgun (WGS) entry which is preliminary data.</text>
</comment>
<dbReference type="AlphaFoldDB" id="A0A9N7UBE3"/>
<feature type="compositionally biased region" description="Basic and acidic residues" evidence="1">
    <location>
        <begin position="58"/>
        <end position="80"/>
    </location>
</feature>